<dbReference type="EMBL" id="JBHSRD010000003">
    <property type="protein sequence ID" value="MFC6006971.1"/>
    <property type="molecule type" value="Genomic_DNA"/>
</dbReference>
<sequence length="66" mass="7096">MLPSPLKLEGESVAGHEPPELLVFWDNGHVVELHLTKPGQEPAVISLGPNQTVALRNWLTGFLSAG</sequence>
<gene>
    <name evidence="1" type="ORF">ACFQDO_07490</name>
</gene>
<keyword evidence="2" id="KW-1185">Reference proteome</keyword>
<organism evidence="1 2">
    <name type="scientific">Angustibacter luteus</name>
    <dbReference type="NCBI Taxonomy" id="658456"/>
    <lineage>
        <taxon>Bacteria</taxon>
        <taxon>Bacillati</taxon>
        <taxon>Actinomycetota</taxon>
        <taxon>Actinomycetes</taxon>
        <taxon>Kineosporiales</taxon>
        <taxon>Kineosporiaceae</taxon>
    </lineage>
</organism>
<accession>A0ABW1JCD0</accession>
<comment type="caution">
    <text evidence="1">The sequence shown here is derived from an EMBL/GenBank/DDBJ whole genome shotgun (WGS) entry which is preliminary data.</text>
</comment>
<evidence type="ECO:0000313" key="2">
    <source>
        <dbReference type="Proteomes" id="UP001596189"/>
    </source>
</evidence>
<reference evidence="2" key="1">
    <citation type="journal article" date="2019" name="Int. J. Syst. Evol. Microbiol.">
        <title>The Global Catalogue of Microorganisms (GCM) 10K type strain sequencing project: providing services to taxonomists for standard genome sequencing and annotation.</title>
        <authorList>
            <consortium name="The Broad Institute Genomics Platform"/>
            <consortium name="The Broad Institute Genome Sequencing Center for Infectious Disease"/>
            <person name="Wu L."/>
            <person name="Ma J."/>
        </authorList>
    </citation>
    <scope>NUCLEOTIDE SEQUENCE [LARGE SCALE GENOMIC DNA]</scope>
    <source>
        <strain evidence="2">KACC 14249</strain>
    </source>
</reference>
<proteinExistence type="predicted"/>
<evidence type="ECO:0000313" key="1">
    <source>
        <dbReference type="EMBL" id="MFC6006971.1"/>
    </source>
</evidence>
<name>A0ABW1JCD0_9ACTN</name>
<dbReference type="Proteomes" id="UP001596189">
    <property type="component" value="Unassembled WGS sequence"/>
</dbReference>
<protein>
    <submittedName>
        <fullName evidence="1">Uncharacterized protein</fullName>
    </submittedName>
</protein>
<dbReference type="RefSeq" id="WP_345718433.1">
    <property type="nucleotide sequence ID" value="NZ_BAABFP010000008.1"/>
</dbReference>